<dbReference type="InterPro" id="IPR020635">
    <property type="entry name" value="Tyr_kinase_cat_dom"/>
</dbReference>
<dbReference type="SMART" id="SM00252">
    <property type="entry name" value="SH2"/>
    <property type="match status" value="2"/>
</dbReference>
<name>A0A6J1LMW4_DROHY</name>
<keyword evidence="1" id="KW-0597">Phosphoprotein</keyword>
<evidence type="ECO:0000256" key="12">
    <source>
        <dbReference type="SAM" id="MobiDB-lite"/>
    </source>
</evidence>
<dbReference type="PRINTS" id="PR00401">
    <property type="entry name" value="SH2DOMAIN"/>
</dbReference>
<dbReference type="Pfam" id="PF00017">
    <property type="entry name" value="SH2"/>
    <property type="match status" value="2"/>
</dbReference>
<dbReference type="CTD" id="44353"/>
<dbReference type="RefSeq" id="XP_023168792.2">
    <property type="nucleotide sequence ID" value="XM_023313024.2"/>
</dbReference>
<evidence type="ECO:0000259" key="13">
    <source>
        <dbReference type="PROSITE" id="PS50001"/>
    </source>
</evidence>
<keyword evidence="9" id="KW-0727">SH2 domain</keyword>
<dbReference type="PANTHER" id="PTHR24418">
    <property type="entry name" value="TYROSINE-PROTEIN KINASE"/>
    <property type="match status" value="1"/>
</dbReference>
<dbReference type="InterPro" id="IPR008266">
    <property type="entry name" value="Tyr_kinase_AS"/>
</dbReference>
<keyword evidence="4 11" id="KW-0418">Kinase</keyword>
<dbReference type="InterPro" id="IPR050198">
    <property type="entry name" value="Non-receptor_tyrosine_kinases"/>
</dbReference>
<protein>
    <recommendedName>
        <fullName evidence="11">Tyrosine-protein kinase</fullName>
        <ecNumber evidence="11">2.7.10.2</ecNumber>
    </recommendedName>
</protein>
<evidence type="ECO:0000259" key="14">
    <source>
        <dbReference type="PROSITE" id="PS50011"/>
    </source>
</evidence>
<dbReference type="Gene3D" id="3.30.200.20">
    <property type="entry name" value="Phosphorylase Kinase, domain 1"/>
    <property type="match status" value="1"/>
</dbReference>
<dbReference type="PROSITE" id="PS50001">
    <property type="entry name" value="SH2"/>
    <property type="match status" value="2"/>
</dbReference>
<dbReference type="GO" id="GO:0002009">
    <property type="term" value="P:morphogenesis of an epithelium"/>
    <property type="evidence" value="ECO:0007669"/>
    <property type="project" value="UniProtKB-ARBA"/>
</dbReference>
<dbReference type="AlphaFoldDB" id="A0A6J1LMW4"/>
<dbReference type="InterPro" id="IPR000980">
    <property type="entry name" value="SH2"/>
</dbReference>
<dbReference type="PROSITE" id="PS00107">
    <property type="entry name" value="PROTEIN_KINASE_ATP"/>
    <property type="match status" value="1"/>
</dbReference>
<dbReference type="PROSITE" id="PS50088">
    <property type="entry name" value="ANK_REPEAT"/>
    <property type="match status" value="3"/>
</dbReference>
<feature type="repeat" description="ANK" evidence="8">
    <location>
        <begin position="154"/>
        <end position="186"/>
    </location>
</feature>
<dbReference type="Gene3D" id="1.25.40.20">
    <property type="entry name" value="Ankyrin repeat-containing domain"/>
    <property type="match status" value="1"/>
</dbReference>
<dbReference type="GO" id="GO:0071944">
    <property type="term" value="C:cell periphery"/>
    <property type="evidence" value="ECO:0007669"/>
    <property type="project" value="UniProtKB-ARBA"/>
</dbReference>
<dbReference type="InterPro" id="IPR000719">
    <property type="entry name" value="Prot_kinase_dom"/>
</dbReference>
<dbReference type="SUPFAM" id="SSF55550">
    <property type="entry name" value="SH2 domain"/>
    <property type="match status" value="2"/>
</dbReference>
<feature type="repeat" description="ANK" evidence="8">
    <location>
        <begin position="221"/>
        <end position="253"/>
    </location>
</feature>
<proteinExistence type="inferred from homology"/>
<evidence type="ECO:0000256" key="8">
    <source>
        <dbReference type="PROSITE-ProRule" id="PRU00023"/>
    </source>
</evidence>
<evidence type="ECO:0000256" key="5">
    <source>
        <dbReference type="ARBA" id="ARBA00022840"/>
    </source>
</evidence>
<sequence>MAAYPRDDQMKWYHGRLTREAADDLLKQGYEDGTFLVRESSTAAGDFVLSLLYQGEVCHYQIRRHGEDAFFSIDDKGQTKILHGLETLVKYYQQEPNGLITKLSQPLTGDPPPPNTRSQGVTNLLHRATSKNESKVVFELLKCGNRNFDAKNKDGQTALHLAAINCNEDILKLLLDARVQVNSSDSFGWQPLHYACRKKDASFIRTLIAAQANVQSRNIENGHVPLHEAAKHGNLEAVQELLSAHAPLLPRTSAGEFPFDLAKEAQQTAVEQFLLNYKMLPANTSREMWYHGTLKRDEAVAILKNYAQKQVQEKQPTSEQPADMSGYFLVRYSESPAASGYVLTLLGDQVVKNFLISQADLYQNGTKLTSSGSKYLYIDDGPYWPSLEHLVAHYMRFSYGLPVSLKYPVPPQPKPELPSFATIPRPTHKPRDHPPTSPHPGSSKHQPVLTITKKKQKENSSSMFNTLRIVSPKKSLFDMNSLRKSKTKNKRSDSESSVSLVAAANEELQAAAPMLKNLSFSTDFSNFNVDAGELYNVPRNNTPIELPPIANKTEDEVEYFTKSDVAIEKERLALTTNGYLPTTDVHMLLEKELKQFDGKQVLRLDSIISTGSTESEMASYLQRKCSGAGSGTIGLSSSEIEAAKQRFLIHPDQLKLDTEIGAGEFGSVYRGCLRQANGHLLKVAIKTLRDEEQQMINKQEFLREASVMMRLEHKCIVRLIGISKGDMLMMVQELAPLGSMLQYILDHSTELKVNYELKLWASQIACGMHYLETQHFVHRDLAARNILLTSTQQAKISDFGMSRSLSAGSDEYHFTQGGRWPIRWYAPESFNNGIFSHASDVWSFGVTLWEMFALGAPPYGDISNVDAIKLVDSGQRLPQPNVCPAYIYAVMQSCWNYHPRERPTFAYLMEFFSRDPEYQNLPELVQSVHI</sequence>
<feature type="domain" description="Protein kinase" evidence="14">
    <location>
        <begin position="654"/>
        <end position="918"/>
    </location>
</feature>
<reference evidence="16" key="1">
    <citation type="submission" date="2025-08" db="UniProtKB">
        <authorList>
            <consortium name="RefSeq"/>
        </authorList>
    </citation>
    <scope>IDENTIFICATION</scope>
    <source>
        <strain evidence="16">15085-1641.00</strain>
        <tissue evidence="16">Whole body</tissue>
    </source>
</reference>
<dbReference type="KEGG" id="dhe:111598016"/>
<evidence type="ECO:0000256" key="9">
    <source>
        <dbReference type="PROSITE-ProRule" id="PRU00191"/>
    </source>
</evidence>
<dbReference type="FunFam" id="1.10.510.10:FF:000027">
    <property type="entry name" value="Receptor protein-tyrosine kinase"/>
    <property type="match status" value="1"/>
</dbReference>
<dbReference type="PROSITE" id="PS50297">
    <property type="entry name" value="ANK_REP_REGION"/>
    <property type="match status" value="3"/>
</dbReference>
<dbReference type="FunFam" id="3.30.505.10:FF:000102">
    <property type="entry name" value="Tyrosine-protein kinase"/>
    <property type="match status" value="1"/>
</dbReference>
<organism evidence="15 16">
    <name type="scientific">Drosophila hydei</name>
    <name type="common">Fruit fly</name>
    <dbReference type="NCBI Taxonomy" id="7224"/>
    <lineage>
        <taxon>Eukaryota</taxon>
        <taxon>Metazoa</taxon>
        <taxon>Ecdysozoa</taxon>
        <taxon>Arthropoda</taxon>
        <taxon>Hexapoda</taxon>
        <taxon>Insecta</taxon>
        <taxon>Pterygota</taxon>
        <taxon>Neoptera</taxon>
        <taxon>Endopterygota</taxon>
        <taxon>Diptera</taxon>
        <taxon>Brachycera</taxon>
        <taxon>Muscomorpha</taxon>
        <taxon>Ephydroidea</taxon>
        <taxon>Drosophilidae</taxon>
        <taxon>Drosophila</taxon>
    </lineage>
</organism>
<dbReference type="OrthoDB" id="67310at2759"/>
<keyword evidence="3 10" id="KW-0547">Nucleotide-binding</keyword>
<keyword evidence="6 11" id="KW-0829">Tyrosine-protein kinase</keyword>
<dbReference type="Pfam" id="PF12796">
    <property type="entry name" value="Ank_2"/>
    <property type="match status" value="1"/>
</dbReference>
<dbReference type="GeneID" id="111598016"/>
<dbReference type="CDD" id="cd10347">
    <property type="entry name" value="SH2_Nterm_shark_like"/>
    <property type="match status" value="1"/>
</dbReference>
<evidence type="ECO:0000256" key="6">
    <source>
        <dbReference type="ARBA" id="ARBA00023137"/>
    </source>
</evidence>
<keyword evidence="15" id="KW-1185">Reference proteome</keyword>
<evidence type="ECO:0000313" key="16">
    <source>
        <dbReference type="RefSeq" id="XP_023168792.2"/>
    </source>
</evidence>
<evidence type="ECO:0000256" key="11">
    <source>
        <dbReference type="RuleBase" id="RU362096"/>
    </source>
</evidence>
<gene>
    <name evidence="16" type="primary">LOC111598016</name>
</gene>
<evidence type="ECO:0000256" key="10">
    <source>
        <dbReference type="PROSITE-ProRule" id="PRU10141"/>
    </source>
</evidence>
<dbReference type="GO" id="GO:0007165">
    <property type="term" value="P:signal transduction"/>
    <property type="evidence" value="ECO:0007669"/>
    <property type="project" value="UniProtKB-ARBA"/>
</dbReference>
<dbReference type="SUPFAM" id="SSF48403">
    <property type="entry name" value="Ankyrin repeat"/>
    <property type="match status" value="1"/>
</dbReference>
<feature type="repeat" description="ANK" evidence="8">
    <location>
        <begin position="187"/>
        <end position="219"/>
    </location>
</feature>
<dbReference type="EC" id="2.7.10.2" evidence="11"/>
<dbReference type="Pfam" id="PF07714">
    <property type="entry name" value="PK_Tyr_Ser-Thr"/>
    <property type="match status" value="1"/>
</dbReference>
<dbReference type="InterPro" id="IPR017441">
    <property type="entry name" value="Protein_kinase_ATP_BS"/>
</dbReference>
<dbReference type="SUPFAM" id="SSF56112">
    <property type="entry name" value="Protein kinase-like (PK-like)"/>
    <property type="match status" value="1"/>
</dbReference>
<dbReference type="Gene3D" id="3.30.505.10">
    <property type="entry name" value="SH2 domain"/>
    <property type="match status" value="2"/>
</dbReference>
<dbReference type="GO" id="GO:0004715">
    <property type="term" value="F:non-membrane spanning protein tyrosine kinase activity"/>
    <property type="evidence" value="ECO:0007669"/>
    <property type="project" value="UniProtKB-EC"/>
</dbReference>
<dbReference type="InterPro" id="IPR011009">
    <property type="entry name" value="Kinase-like_dom_sf"/>
</dbReference>
<dbReference type="InterPro" id="IPR035061">
    <property type="entry name" value="Shark-like_SH2_N"/>
</dbReference>
<accession>A0A6J1LMW4</accession>
<keyword evidence="5 10" id="KW-0067">ATP-binding</keyword>
<keyword evidence="2 11" id="KW-0808">Transferase</keyword>
<dbReference type="Gene3D" id="1.10.510.10">
    <property type="entry name" value="Transferase(Phosphotransferase) domain 1"/>
    <property type="match status" value="1"/>
</dbReference>
<dbReference type="InterPro" id="IPR036860">
    <property type="entry name" value="SH2_dom_sf"/>
</dbReference>
<evidence type="ECO:0000256" key="4">
    <source>
        <dbReference type="ARBA" id="ARBA00022777"/>
    </source>
</evidence>
<dbReference type="InterPro" id="IPR002110">
    <property type="entry name" value="Ankyrin_rpt"/>
</dbReference>
<comment type="similarity">
    <text evidence="11">Belongs to the protein kinase superfamily. Tyr protein kinase family.</text>
</comment>
<dbReference type="Pfam" id="PF00023">
    <property type="entry name" value="Ank"/>
    <property type="match status" value="1"/>
</dbReference>
<dbReference type="PROSITE" id="PS50011">
    <property type="entry name" value="PROTEIN_KINASE_DOM"/>
    <property type="match status" value="1"/>
</dbReference>
<dbReference type="SMART" id="SM00248">
    <property type="entry name" value="ANK"/>
    <property type="match status" value="4"/>
</dbReference>
<dbReference type="InterPro" id="IPR001245">
    <property type="entry name" value="Ser-Thr/Tyr_kinase_cat_dom"/>
</dbReference>
<dbReference type="InterPro" id="IPR036770">
    <property type="entry name" value="Ankyrin_rpt-contain_sf"/>
</dbReference>
<dbReference type="Proteomes" id="UP000504633">
    <property type="component" value="Unplaced"/>
</dbReference>
<feature type="domain" description="SH2" evidence="13">
    <location>
        <begin position="289"/>
        <end position="409"/>
    </location>
</feature>
<evidence type="ECO:0000256" key="7">
    <source>
        <dbReference type="ARBA" id="ARBA00051245"/>
    </source>
</evidence>
<evidence type="ECO:0000313" key="15">
    <source>
        <dbReference type="Proteomes" id="UP000504633"/>
    </source>
</evidence>
<dbReference type="PRINTS" id="PR00109">
    <property type="entry name" value="TYRKINASE"/>
</dbReference>
<keyword evidence="8" id="KW-0040">ANK repeat</keyword>
<evidence type="ECO:0000256" key="3">
    <source>
        <dbReference type="ARBA" id="ARBA00022741"/>
    </source>
</evidence>
<evidence type="ECO:0000256" key="2">
    <source>
        <dbReference type="ARBA" id="ARBA00022679"/>
    </source>
</evidence>
<feature type="region of interest" description="Disordered" evidence="12">
    <location>
        <begin position="414"/>
        <end position="449"/>
    </location>
</feature>
<dbReference type="SMART" id="SM00219">
    <property type="entry name" value="TyrKc"/>
    <property type="match status" value="1"/>
</dbReference>
<dbReference type="OMA" id="RDPDYQN"/>
<evidence type="ECO:0000256" key="1">
    <source>
        <dbReference type="ARBA" id="ARBA00022553"/>
    </source>
</evidence>
<feature type="domain" description="SH2" evidence="13">
    <location>
        <begin position="12"/>
        <end position="107"/>
    </location>
</feature>
<dbReference type="GO" id="GO:0005524">
    <property type="term" value="F:ATP binding"/>
    <property type="evidence" value="ECO:0007669"/>
    <property type="project" value="UniProtKB-UniRule"/>
</dbReference>
<comment type="catalytic activity">
    <reaction evidence="7 11">
        <text>L-tyrosyl-[protein] + ATP = O-phospho-L-tyrosyl-[protein] + ADP + H(+)</text>
        <dbReference type="Rhea" id="RHEA:10596"/>
        <dbReference type="Rhea" id="RHEA-COMP:10136"/>
        <dbReference type="Rhea" id="RHEA-COMP:20101"/>
        <dbReference type="ChEBI" id="CHEBI:15378"/>
        <dbReference type="ChEBI" id="CHEBI:30616"/>
        <dbReference type="ChEBI" id="CHEBI:46858"/>
        <dbReference type="ChEBI" id="CHEBI:61978"/>
        <dbReference type="ChEBI" id="CHEBI:456216"/>
        <dbReference type="EC" id="2.7.10.2"/>
    </reaction>
</comment>
<dbReference type="PROSITE" id="PS00109">
    <property type="entry name" value="PROTEIN_KINASE_TYR"/>
    <property type="match status" value="1"/>
</dbReference>
<feature type="binding site" evidence="10">
    <location>
        <position position="686"/>
    </location>
    <ligand>
        <name>ATP</name>
        <dbReference type="ChEBI" id="CHEBI:30616"/>
    </ligand>
</feature>